<dbReference type="SMART" id="SM00028">
    <property type="entry name" value="TPR"/>
    <property type="match status" value="3"/>
</dbReference>
<reference evidence="3" key="1">
    <citation type="submission" date="2012-02" db="EMBL/GenBank/DDBJ databases">
        <title>Complete sequence of chromosome of Methanomethylovorans hollandica DSM 15978.</title>
        <authorList>
            <person name="Lucas S."/>
            <person name="Copeland A."/>
            <person name="Lapidus A."/>
            <person name="Glavina del Rio T."/>
            <person name="Dalin E."/>
            <person name="Tice H."/>
            <person name="Bruce D."/>
            <person name="Goodwin L."/>
            <person name="Pitluck S."/>
            <person name="Peters L."/>
            <person name="Mikhailova N."/>
            <person name="Held B."/>
            <person name="Kyrpides N."/>
            <person name="Mavromatis K."/>
            <person name="Ivanova N."/>
            <person name="Brettin T."/>
            <person name="Detter J.C."/>
            <person name="Han C."/>
            <person name="Larimer F."/>
            <person name="Land M."/>
            <person name="Hauser L."/>
            <person name="Markowitz V."/>
            <person name="Cheng J.-F."/>
            <person name="Hugenholtz P."/>
            <person name="Woyke T."/>
            <person name="Wu D."/>
            <person name="Spring S."/>
            <person name="Schroeder M."/>
            <person name="Brambilla E."/>
            <person name="Klenk H.-P."/>
            <person name="Eisen J.A."/>
        </authorList>
    </citation>
    <scope>NUCLEOTIDE SEQUENCE [LARGE SCALE GENOMIC DNA]</scope>
    <source>
        <strain evidence="3">DSM 15978 / NBRC 107637 / DMS1</strain>
    </source>
</reference>
<dbReference type="KEGG" id="mhz:Metho_2151"/>
<dbReference type="RefSeq" id="WP_015325479.1">
    <property type="nucleotide sequence ID" value="NC_019977.1"/>
</dbReference>
<dbReference type="InterPro" id="IPR011990">
    <property type="entry name" value="TPR-like_helical_dom_sf"/>
</dbReference>
<dbReference type="Gene3D" id="1.25.40.10">
    <property type="entry name" value="Tetratricopeptide repeat domain"/>
    <property type="match status" value="1"/>
</dbReference>
<name>L0L226_METHD</name>
<protein>
    <recommendedName>
        <fullName evidence="4">Tetratricopeptide repeat protein</fullName>
    </recommendedName>
</protein>
<evidence type="ECO:0000313" key="3">
    <source>
        <dbReference type="Proteomes" id="UP000010866"/>
    </source>
</evidence>
<organism evidence="2 3">
    <name type="scientific">Methanomethylovorans hollandica (strain DSM 15978 / NBRC 107637 / DMS1)</name>
    <dbReference type="NCBI Taxonomy" id="867904"/>
    <lineage>
        <taxon>Archaea</taxon>
        <taxon>Methanobacteriati</taxon>
        <taxon>Methanobacteriota</taxon>
        <taxon>Stenosarchaea group</taxon>
        <taxon>Methanomicrobia</taxon>
        <taxon>Methanosarcinales</taxon>
        <taxon>Methanosarcinaceae</taxon>
        <taxon>Methanomethylovorans</taxon>
    </lineage>
</organism>
<keyword evidence="1" id="KW-0175">Coiled coil</keyword>
<dbReference type="AlphaFoldDB" id="L0L226"/>
<proteinExistence type="predicted"/>
<keyword evidence="3" id="KW-1185">Reference proteome</keyword>
<evidence type="ECO:0008006" key="4">
    <source>
        <dbReference type="Google" id="ProtNLM"/>
    </source>
</evidence>
<feature type="coiled-coil region" evidence="1">
    <location>
        <begin position="490"/>
        <end position="517"/>
    </location>
</feature>
<dbReference type="GeneID" id="14406664"/>
<dbReference type="SUPFAM" id="SSF48452">
    <property type="entry name" value="TPR-like"/>
    <property type="match status" value="1"/>
</dbReference>
<dbReference type="EMBL" id="CP003362">
    <property type="protein sequence ID" value="AGB50314.1"/>
    <property type="molecule type" value="Genomic_DNA"/>
</dbReference>
<accession>L0L226</accession>
<evidence type="ECO:0000256" key="1">
    <source>
        <dbReference type="SAM" id="Coils"/>
    </source>
</evidence>
<dbReference type="OrthoDB" id="374989at2157"/>
<dbReference type="Proteomes" id="UP000010866">
    <property type="component" value="Chromosome"/>
</dbReference>
<evidence type="ECO:0000313" key="2">
    <source>
        <dbReference type="EMBL" id="AGB50314.1"/>
    </source>
</evidence>
<dbReference type="STRING" id="867904.Metho_2151"/>
<gene>
    <name evidence="2" type="ordered locus">Metho_2151</name>
</gene>
<sequence length="541" mass="62028">MSGDTKESVPFSRVKFLYGLYDKYSERKKKQKKSLTRKWISGARLEPNDMLGDRPYCKYRPREEDEILRNLLLEDKSVLIRGNALAGKTRTAFEVLKSMGSLVDVIIPLPEDLDSGDYPFADNYGMNIEIVILDDLDRFVGMSSFGKIMDMIKAKHFLIVATCQSDEKLELVSKKVDIGTIFGNNIIDIGLISKDEAQRIGEREDIKWEYIDFDGTLGSVFMKLHEMRRRYDALMEREKELLRIIKKLHMCGIYEGNHLFPYALIETVYTKDHPDAELEWEHVLGPLKGSELVSVRDQNKIHFEEVYLEKIVKLNETASKLLVLNEMVDTFSLNYAVLTGIGNEASSYSLVRVQKAEFLKAAVKAYEQALRLRPPEEFPLDHAMVQSSLGFAYRDMAAVEERKPNLEKAIIAHENALKVYTLDEFPMDHAMNWNNVGLAYSDLAAVDERKKNLEKAIGAYEEAIKARTLKEFSLQYAMAWKNLGMAYTCMADVEDMNNNLEKAAKSYGEALETFENLKLPHHAEIVKNDLVVILRELRQED</sequence>
<dbReference type="InterPro" id="IPR019734">
    <property type="entry name" value="TPR_rpt"/>
</dbReference>
<dbReference type="HOGENOM" id="CLU_470622_0_0_2"/>